<evidence type="ECO:0000259" key="1">
    <source>
        <dbReference type="Pfam" id="PF18476"/>
    </source>
</evidence>
<dbReference type="EMBL" id="NPDN01000020">
    <property type="protein sequence ID" value="PJZ23891.1"/>
    <property type="molecule type" value="Genomic_DNA"/>
</dbReference>
<proteinExistence type="predicted"/>
<dbReference type="InterPro" id="IPR041578">
    <property type="entry name" value="PIN_8"/>
</dbReference>
<sequence>MKQTFLQLLGKSNIIDYKKSLDQYFNRIDNVLSNTVDFPIILDANVLLQMYRLSFKARSKLSSFIKDNSKRIFITKQIQKEFLRNREEVVDYFYLEGTNSLIDNFQKNCINSVKSFLNENKTILIDYEDIEKKIKKLSKDFEAIVPSLQEKVSETVKKHKAAKHQDEYLTIYSSLSIIDVLKEDDVKVVKDEFDSLKKDLKDDAHVSKELNKSKSYYIFPGMGDILKKPDDPYGDFIIFHEVLEFMRNEATDAIFLTYDSSKGDWLKQSKEPHLHYIESVFLATSKSLYILDAERYFEGLLDISFKSVPVSAAFSYGEEFEILTNQYVLLWIKLEKLLRDYAEKNNLFQGAVFPIERAIRVLLDTGIVDLRSYNELRELYLIRGHIAHGNYGRVVRLTEERIVECIDRVNYYIATFEKL</sequence>
<dbReference type="Proteomes" id="UP000232196">
    <property type="component" value="Unassembled WGS sequence"/>
</dbReference>
<protein>
    <recommendedName>
        <fullName evidence="1">PIN like domain-containing protein</fullName>
    </recommendedName>
</protein>
<evidence type="ECO:0000313" key="2">
    <source>
        <dbReference type="EMBL" id="PJZ23891.1"/>
    </source>
</evidence>
<evidence type="ECO:0000313" key="3">
    <source>
        <dbReference type="Proteomes" id="UP000232196"/>
    </source>
</evidence>
<organism evidence="2 3">
    <name type="scientific">Leptospira hartskeerlii</name>
    <dbReference type="NCBI Taxonomy" id="2023177"/>
    <lineage>
        <taxon>Bacteria</taxon>
        <taxon>Pseudomonadati</taxon>
        <taxon>Spirochaetota</taxon>
        <taxon>Spirochaetia</taxon>
        <taxon>Leptospirales</taxon>
        <taxon>Leptospiraceae</taxon>
        <taxon>Leptospira</taxon>
    </lineage>
</organism>
<dbReference type="AlphaFoldDB" id="A0A2M9X867"/>
<keyword evidence="3" id="KW-1185">Reference proteome</keyword>
<dbReference type="RefSeq" id="WP_100708312.1">
    <property type="nucleotide sequence ID" value="NZ_NPDL01000018.1"/>
</dbReference>
<gene>
    <name evidence="2" type="ORF">CH357_18825</name>
</gene>
<name>A0A2M9X867_9LEPT</name>
<reference evidence="2 3" key="1">
    <citation type="submission" date="2017-07" db="EMBL/GenBank/DDBJ databases">
        <title>Leptospira spp. isolated from tropical soils.</title>
        <authorList>
            <person name="Thibeaux R."/>
            <person name="Iraola G."/>
            <person name="Ferres I."/>
            <person name="Bierque E."/>
            <person name="Girault D."/>
            <person name="Soupe-Gilbert M.-E."/>
            <person name="Picardeau M."/>
            <person name="Goarant C."/>
        </authorList>
    </citation>
    <scope>NUCLEOTIDE SEQUENCE [LARGE SCALE GENOMIC DNA]</scope>
    <source>
        <strain evidence="2 3">MCA1-C-A1</strain>
    </source>
</reference>
<dbReference type="Pfam" id="PF18476">
    <property type="entry name" value="PIN_8"/>
    <property type="match status" value="1"/>
</dbReference>
<dbReference type="OrthoDB" id="9182727at2"/>
<comment type="caution">
    <text evidence="2">The sequence shown here is derived from an EMBL/GenBank/DDBJ whole genome shotgun (WGS) entry which is preliminary data.</text>
</comment>
<accession>A0A2M9X867</accession>
<feature type="domain" description="PIN like" evidence="1">
    <location>
        <begin position="40"/>
        <end position="272"/>
    </location>
</feature>